<dbReference type="GO" id="GO:0020037">
    <property type="term" value="F:heme binding"/>
    <property type="evidence" value="ECO:0007669"/>
    <property type="project" value="InterPro"/>
</dbReference>
<evidence type="ECO:0000313" key="1">
    <source>
        <dbReference type="EMBL" id="SMD45035.1"/>
    </source>
</evidence>
<dbReference type="Pfam" id="PF10604">
    <property type="entry name" value="Polyketide_cyc2"/>
    <property type="match status" value="1"/>
</dbReference>
<dbReference type="AlphaFoldDB" id="A0A1W2H813"/>
<accession>A0A1W2H813</accession>
<gene>
    <name evidence="1" type="ORF">SAMN00777080_3676</name>
</gene>
<dbReference type="InterPro" id="IPR020835">
    <property type="entry name" value="Catalase_sf"/>
</dbReference>
<evidence type="ECO:0000313" key="2">
    <source>
        <dbReference type="Proteomes" id="UP000192333"/>
    </source>
</evidence>
<dbReference type="Gene3D" id="3.30.530.20">
    <property type="match status" value="1"/>
</dbReference>
<organism evidence="1 2">
    <name type="scientific">Aquiflexum balticum DSM 16537</name>
    <dbReference type="NCBI Taxonomy" id="758820"/>
    <lineage>
        <taxon>Bacteria</taxon>
        <taxon>Pseudomonadati</taxon>
        <taxon>Bacteroidota</taxon>
        <taxon>Cytophagia</taxon>
        <taxon>Cytophagales</taxon>
        <taxon>Cyclobacteriaceae</taxon>
        <taxon>Aquiflexum</taxon>
    </lineage>
</organism>
<dbReference type="PANTHER" id="PTHR36195">
    <property type="entry name" value="DOMAIN PROTEIN, PUTATIVE (AFU_ORTHOLOGUE AFUA_5G01990)-RELATED-RELATED"/>
    <property type="match status" value="1"/>
</dbReference>
<dbReference type="RefSeq" id="WP_084121795.1">
    <property type="nucleotide sequence ID" value="NZ_LT838813.1"/>
</dbReference>
<dbReference type="EMBL" id="LT838813">
    <property type="protein sequence ID" value="SMD45035.1"/>
    <property type="molecule type" value="Genomic_DNA"/>
</dbReference>
<sequence>MSITQGKKQLGREYVIADEDSITAAMIREMEDQVKRMYDDKKMLRQVHTKMHGCVKAEFIVEPNLPKDLHVGVFSENRSYHAWVRFSNGNTKPQADKKKDIRGIAIKLLGVPGEKLINDEFNEPTQDFLLMSSETFFSKNTKQFSKTLKSLTSKNPLAKPLYFLNPFHLGMFLRVKKSLIPCSNPLEIPYWSTQPYQFGSPDRAVKYFLKPSTENKTVVSNTKDYDFLRVNLAQTLNNNEALFDFYIQFQTNADTMPIEDPTVAWTSQFIKVATLKIFPQSFDHQDQMEFGENLSFNPWHSLPVHRPLGSFNRTRKKAYEALSKLRHHKNKLPMTEPLDSPDFLDSVFKIHPSNTIDQTVPKKGIILTSAEVKIDCDKKTAYDYIMSVKELPNWLTKKGPIYGIKKVTVEGQHYDSVGDKRLIERGDDATLVEELISCNPYANYAYQITDFSDFFRHLTVKGFGRFWFDTYKDQTRVRWEYSFTYKNILGRLFLALFVPLVLKKYLQNGLNNVKTNIEDPD</sequence>
<dbReference type="Proteomes" id="UP000192333">
    <property type="component" value="Chromosome I"/>
</dbReference>
<dbReference type="Gene3D" id="2.40.180.10">
    <property type="entry name" value="Catalase core domain"/>
    <property type="match status" value="1"/>
</dbReference>
<name>A0A1W2H813_9BACT</name>
<dbReference type="CDD" id="cd08152">
    <property type="entry name" value="y4iL_like"/>
    <property type="match status" value="1"/>
</dbReference>
<proteinExistence type="predicted"/>
<protein>
    <submittedName>
        <fullName evidence="1">Catalase</fullName>
    </submittedName>
</protein>
<dbReference type="PANTHER" id="PTHR36195:SF4">
    <property type="entry name" value="DOMAIN PROTEIN, PUTATIVE (AFU_ORTHOLOGUE AFUA_5G01990)-RELATED"/>
    <property type="match status" value="1"/>
</dbReference>
<reference evidence="2" key="1">
    <citation type="submission" date="2017-04" db="EMBL/GenBank/DDBJ databases">
        <authorList>
            <person name="Varghese N."/>
            <person name="Submissions S."/>
        </authorList>
    </citation>
    <scope>NUCLEOTIDE SEQUENCE [LARGE SCALE GENOMIC DNA]</scope>
    <source>
        <strain evidence="2">DSM 16537</strain>
    </source>
</reference>
<dbReference type="OrthoDB" id="336698at2"/>
<dbReference type="InterPro" id="IPR019587">
    <property type="entry name" value="Polyketide_cyclase/dehydratase"/>
</dbReference>
<dbReference type="InterPro" id="IPR023393">
    <property type="entry name" value="START-like_dom_sf"/>
</dbReference>
<dbReference type="SUPFAM" id="SSF55961">
    <property type="entry name" value="Bet v1-like"/>
    <property type="match status" value="1"/>
</dbReference>
<keyword evidence="2" id="KW-1185">Reference proteome</keyword>
<dbReference type="STRING" id="758820.SAMN00777080_3676"/>
<dbReference type="SUPFAM" id="SSF56634">
    <property type="entry name" value="Heme-dependent catalase-like"/>
    <property type="match status" value="1"/>
</dbReference>